<dbReference type="Pfam" id="PF13699">
    <property type="entry name" value="eCIS_core"/>
    <property type="match status" value="1"/>
</dbReference>
<dbReference type="InterPro" id="IPR025295">
    <property type="entry name" value="eCIS_core_dom"/>
</dbReference>
<dbReference type="Pfam" id="PF15523">
    <property type="entry name" value="Ntox16"/>
    <property type="match status" value="1"/>
</dbReference>
<feature type="region of interest" description="Disordered" evidence="1">
    <location>
        <begin position="151"/>
        <end position="205"/>
    </location>
</feature>
<comment type="caution">
    <text evidence="4">The sequence shown here is derived from an EMBL/GenBank/DDBJ whole genome shotgun (WGS) entry which is preliminary data.</text>
</comment>
<feature type="domain" description="Novel toxin 16" evidence="3">
    <location>
        <begin position="359"/>
        <end position="439"/>
    </location>
</feature>
<organism evidence="4 5">
    <name type="scientific">Aphanizomenon flos-aquae FACHB-1249</name>
    <dbReference type="NCBI Taxonomy" id="2692889"/>
    <lineage>
        <taxon>Bacteria</taxon>
        <taxon>Bacillati</taxon>
        <taxon>Cyanobacteriota</taxon>
        <taxon>Cyanophyceae</taxon>
        <taxon>Nostocales</taxon>
        <taxon>Aphanizomenonaceae</taxon>
        <taxon>Aphanizomenon</taxon>
    </lineage>
</organism>
<reference evidence="4 5" key="1">
    <citation type="journal article" date="2020" name="ISME J.">
        <title>Comparative genomics reveals insights into cyanobacterial evolution and habitat adaptation.</title>
        <authorList>
            <person name="Chen M.Y."/>
            <person name="Teng W.K."/>
            <person name="Zhao L."/>
            <person name="Hu C.X."/>
            <person name="Zhou Y.K."/>
            <person name="Han B.P."/>
            <person name="Song L.R."/>
            <person name="Shu W.S."/>
        </authorList>
    </citation>
    <scope>NUCLEOTIDE SEQUENCE [LARGE SCALE GENOMIC DNA]</scope>
    <source>
        <strain evidence="4 5">FACHB-1249</strain>
    </source>
</reference>
<feature type="domain" description="eCIS core" evidence="2">
    <location>
        <begin position="224"/>
        <end position="302"/>
    </location>
</feature>
<evidence type="ECO:0000259" key="3">
    <source>
        <dbReference type="Pfam" id="PF15523"/>
    </source>
</evidence>
<name>A0ABR8IWZ2_APHFL</name>
<proteinExistence type="predicted"/>
<dbReference type="GeneID" id="78219134"/>
<feature type="region of interest" description="Disordered" evidence="1">
    <location>
        <begin position="347"/>
        <end position="366"/>
    </location>
</feature>
<feature type="compositionally biased region" description="Polar residues" evidence="1">
    <location>
        <begin position="449"/>
        <end position="463"/>
    </location>
</feature>
<feature type="compositionally biased region" description="Polar residues" evidence="1">
    <location>
        <begin position="151"/>
        <end position="163"/>
    </location>
</feature>
<sequence>MNTRQHIQKKHPSQSTYTPVQNLYQTRAFDIQQQPSHSSSGQENVDLDADHEQSQYKLYNLPYIPVNAPGTEPPPPIQTQLNSGEPTNYYQQGSADVPWYNRPTYPNIPVNAPGTEPPPPIQTKLTIGQPGDKYEQEADQVASQVVQQINSPVPVQSAQGQTVQREDAPPEEEEQLQAKSISDTIQREEVPEEEQLQGKSLKGEMAATPNLETSIQGARGSGQPLDENIRQPMEKAFGGVDFSQVKVHNDAVSDQLNQSIQARAFTTGQDLFFRGGEYNPSSRGGQELIAHELTHVVQQVGGSSLQRRAGISVQRKCDACEAEEAEVVNKTSSINFAKSTDQLLQRQPSPSAASGIHPPGDCTHGEHRQLQNEVNEWCKNKPRSCKKSQTIEELEERIENNSRCIAARNRINKKCFRGGDAGHKEALEIAINSIKICQRARDHVKAPQPQAQTSKAPQPQPEMSSDFLKKMSAITGLTGAALITYLIISEGSRLFPPRNLIPVP</sequence>
<feature type="region of interest" description="Disordered" evidence="1">
    <location>
        <begin position="444"/>
        <end position="464"/>
    </location>
</feature>
<keyword evidence="5" id="KW-1185">Reference proteome</keyword>
<dbReference type="EMBL" id="JACJTM010000082">
    <property type="protein sequence ID" value="MBD2687412.1"/>
    <property type="molecule type" value="Genomic_DNA"/>
</dbReference>
<evidence type="ECO:0000256" key="1">
    <source>
        <dbReference type="SAM" id="MobiDB-lite"/>
    </source>
</evidence>
<dbReference type="InterPro" id="IPR029118">
    <property type="entry name" value="Ntox16"/>
</dbReference>
<evidence type="ECO:0000313" key="5">
    <source>
        <dbReference type="Proteomes" id="UP000660270"/>
    </source>
</evidence>
<evidence type="ECO:0000313" key="4">
    <source>
        <dbReference type="EMBL" id="MBD2687412.1"/>
    </source>
</evidence>
<dbReference type="Proteomes" id="UP000660270">
    <property type="component" value="Unassembled WGS sequence"/>
</dbReference>
<evidence type="ECO:0000259" key="2">
    <source>
        <dbReference type="Pfam" id="PF13699"/>
    </source>
</evidence>
<accession>A0ABR8IWZ2</accession>
<gene>
    <name evidence="4" type="ORF">H6G43_19870</name>
</gene>
<protein>
    <submittedName>
        <fullName evidence="4">DUF4157 domain-containing protein</fullName>
    </submittedName>
</protein>
<dbReference type="RefSeq" id="WP_190484353.1">
    <property type="nucleotide sequence ID" value="NZ_JACJTM010000082.1"/>
</dbReference>